<proteinExistence type="predicted"/>
<feature type="domain" description="Haemin-degrading HemS/ChuX" evidence="1">
    <location>
        <begin position="209"/>
        <end position="326"/>
    </location>
</feature>
<keyword evidence="3" id="KW-1185">Reference proteome</keyword>
<protein>
    <recommendedName>
        <fullName evidence="1">Haemin-degrading HemS/ChuX domain-containing protein</fullName>
    </recommendedName>
</protein>
<dbReference type="RefSeq" id="WP_259478981.1">
    <property type="nucleotide sequence ID" value="NZ_BAAAQY010000004.1"/>
</dbReference>
<comment type="caution">
    <text evidence="2">The sequence shown here is derived from an EMBL/GenBank/DDBJ whole genome shotgun (WGS) entry which is preliminary data.</text>
</comment>
<evidence type="ECO:0000313" key="2">
    <source>
        <dbReference type="EMBL" id="GAA2231016.1"/>
    </source>
</evidence>
<name>A0ABP5QEI3_9MICO</name>
<evidence type="ECO:0000313" key="3">
    <source>
        <dbReference type="Proteomes" id="UP001500929"/>
    </source>
</evidence>
<dbReference type="Gene3D" id="3.40.1570.10">
    <property type="entry name" value="HemS/ChuS/ChuX like domains"/>
    <property type="match status" value="2"/>
</dbReference>
<reference evidence="3" key="1">
    <citation type="journal article" date="2019" name="Int. J. Syst. Evol. Microbiol.">
        <title>The Global Catalogue of Microorganisms (GCM) 10K type strain sequencing project: providing services to taxonomists for standard genome sequencing and annotation.</title>
        <authorList>
            <consortium name="The Broad Institute Genomics Platform"/>
            <consortium name="The Broad Institute Genome Sequencing Center for Infectious Disease"/>
            <person name="Wu L."/>
            <person name="Ma J."/>
        </authorList>
    </citation>
    <scope>NUCLEOTIDE SEQUENCE [LARGE SCALE GENOMIC DNA]</scope>
    <source>
        <strain evidence="3">JCM 16117</strain>
    </source>
</reference>
<dbReference type="Proteomes" id="UP001500929">
    <property type="component" value="Unassembled WGS sequence"/>
</dbReference>
<evidence type="ECO:0000259" key="1">
    <source>
        <dbReference type="Pfam" id="PF05171"/>
    </source>
</evidence>
<dbReference type="Pfam" id="PF05171">
    <property type="entry name" value="HemS"/>
    <property type="match status" value="1"/>
</dbReference>
<dbReference type="InterPro" id="IPR053733">
    <property type="entry name" value="Heme_Transport_Util_sf"/>
</dbReference>
<sequence>MAGEKEAARSARLQDLLGREGLTVRELDLTAAQLGALLPLLGHAVAETANHAVEISQSGAYREAGVCGEAFGTGGGDGASVRFHPESVGTAVVCAPSESAGHGDHVGDGAGCALEVFTPAGESAHRVRLHAAADRRLAERVARGEFRPDPVSRIPSSWRTSGTAAWPYRPWADVGWEGADQLAQLDEMLTDGGVRRRRRLATGGGAPMSPREIDVTVLPLVLEHLCARGLPVTAAVFASGVMQAAAGRVHAVARAGDRIRVLVGGAVIELDPVAAADALVVNAHGVHGPTAAVELYDGDGACVVAFTQLGMVGTSDHEAWQHLTGSLPAA</sequence>
<gene>
    <name evidence="2" type="ORF">GCM10009851_14780</name>
</gene>
<accession>A0ABP5QEI3</accession>
<dbReference type="InterPro" id="IPR007845">
    <property type="entry name" value="HemS/ChuX_dom"/>
</dbReference>
<dbReference type="SUPFAM" id="SSF144064">
    <property type="entry name" value="Heme iron utilization protein-like"/>
    <property type="match status" value="1"/>
</dbReference>
<dbReference type="EMBL" id="BAAAQY010000004">
    <property type="protein sequence ID" value="GAA2231016.1"/>
    <property type="molecule type" value="Genomic_DNA"/>
</dbReference>
<organism evidence="2 3">
    <name type="scientific">Herbiconiux moechotypicola</name>
    <dbReference type="NCBI Taxonomy" id="637393"/>
    <lineage>
        <taxon>Bacteria</taxon>
        <taxon>Bacillati</taxon>
        <taxon>Actinomycetota</taxon>
        <taxon>Actinomycetes</taxon>
        <taxon>Micrococcales</taxon>
        <taxon>Microbacteriaceae</taxon>
        <taxon>Herbiconiux</taxon>
    </lineage>
</organism>